<evidence type="ECO:0000313" key="12">
    <source>
        <dbReference type="EMBL" id="CAD5126487.1"/>
    </source>
</evidence>
<keyword evidence="5" id="KW-0631">Potassium channel</keyword>
<evidence type="ECO:0000256" key="6">
    <source>
        <dbReference type="ARBA" id="ARBA00022958"/>
    </source>
</evidence>
<dbReference type="EMBL" id="CAJFCJ010000052">
    <property type="protein sequence ID" value="CAD5126487.1"/>
    <property type="molecule type" value="Genomic_DNA"/>
</dbReference>
<evidence type="ECO:0000256" key="1">
    <source>
        <dbReference type="ARBA" id="ARBA00004141"/>
    </source>
</evidence>
<evidence type="ECO:0000256" key="10">
    <source>
        <dbReference type="ARBA" id="ARBA00023303"/>
    </source>
</evidence>
<keyword evidence="7" id="KW-1133">Transmembrane helix</keyword>
<evidence type="ECO:0000256" key="9">
    <source>
        <dbReference type="ARBA" id="ARBA00023136"/>
    </source>
</evidence>
<keyword evidence="4" id="KW-0812">Transmembrane</keyword>
<evidence type="ECO:0000313" key="13">
    <source>
        <dbReference type="Proteomes" id="UP000549394"/>
    </source>
</evidence>
<gene>
    <name evidence="12" type="ORF">DGYR_LOCUS13729</name>
</gene>
<keyword evidence="2" id="KW-0813">Transport</keyword>
<name>A0A7I8WEK0_9ANNE</name>
<evidence type="ECO:0000259" key="11">
    <source>
        <dbReference type="Pfam" id="PF22614"/>
    </source>
</evidence>
<feature type="domain" description="RCK N-terminal" evidence="11">
    <location>
        <begin position="1"/>
        <end position="53"/>
    </location>
</feature>
<dbReference type="Pfam" id="PF22614">
    <property type="entry name" value="Slo-like_RCK"/>
    <property type="match status" value="1"/>
</dbReference>
<keyword evidence="9" id="KW-0472">Membrane</keyword>
<dbReference type="GO" id="GO:0016020">
    <property type="term" value="C:membrane"/>
    <property type="evidence" value="ECO:0007669"/>
    <property type="project" value="UniProtKB-SubCell"/>
</dbReference>
<keyword evidence="3" id="KW-0633">Potassium transport</keyword>
<reference evidence="12 13" key="1">
    <citation type="submission" date="2020-08" db="EMBL/GenBank/DDBJ databases">
        <authorList>
            <person name="Hejnol A."/>
        </authorList>
    </citation>
    <scope>NUCLEOTIDE SEQUENCE [LARGE SCALE GENOMIC DNA]</scope>
</reference>
<dbReference type="InterPro" id="IPR003148">
    <property type="entry name" value="RCK_N"/>
</dbReference>
<evidence type="ECO:0000256" key="4">
    <source>
        <dbReference type="ARBA" id="ARBA00022692"/>
    </source>
</evidence>
<evidence type="ECO:0000256" key="3">
    <source>
        <dbReference type="ARBA" id="ARBA00022538"/>
    </source>
</evidence>
<evidence type="ECO:0000256" key="5">
    <source>
        <dbReference type="ARBA" id="ARBA00022826"/>
    </source>
</evidence>
<sequence length="84" mass="9623">MNSNDLERVKLKEADAFLPLANPQAVDRDEEDASNILRVIAAKNFQPEIRVTVQLLSYENKVYLINLAPLYKKRNEIITKLAPK</sequence>
<evidence type="ECO:0000256" key="2">
    <source>
        <dbReference type="ARBA" id="ARBA00022448"/>
    </source>
</evidence>
<evidence type="ECO:0000256" key="7">
    <source>
        <dbReference type="ARBA" id="ARBA00022989"/>
    </source>
</evidence>
<dbReference type="Gene3D" id="3.40.50.720">
    <property type="entry name" value="NAD(P)-binding Rossmann-like Domain"/>
    <property type="match status" value="1"/>
</dbReference>
<accession>A0A7I8WEK0</accession>
<dbReference type="InterPro" id="IPR047871">
    <property type="entry name" value="K_chnl_Slo-like"/>
</dbReference>
<comment type="caution">
    <text evidence="12">The sequence shown here is derived from an EMBL/GenBank/DDBJ whole genome shotgun (WGS) entry which is preliminary data.</text>
</comment>
<comment type="subcellular location">
    <subcellularLocation>
        <location evidence="1">Membrane</location>
        <topology evidence="1">Multi-pass membrane protein</topology>
    </subcellularLocation>
</comment>
<keyword evidence="13" id="KW-1185">Reference proteome</keyword>
<dbReference type="AlphaFoldDB" id="A0A7I8WEK0"/>
<dbReference type="GO" id="GO:0060072">
    <property type="term" value="F:large conductance calcium-activated potassium channel activity"/>
    <property type="evidence" value="ECO:0007669"/>
    <property type="project" value="TreeGrafter"/>
</dbReference>
<protein>
    <submittedName>
        <fullName evidence="12">DgyrCDS14606</fullName>
    </submittedName>
</protein>
<organism evidence="12 13">
    <name type="scientific">Dimorphilus gyrociliatus</name>
    <dbReference type="NCBI Taxonomy" id="2664684"/>
    <lineage>
        <taxon>Eukaryota</taxon>
        <taxon>Metazoa</taxon>
        <taxon>Spiralia</taxon>
        <taxon>Lophotrochozoa</taxon>
        <taxon>Annelida</taxon>
        <taxon>Polychaeta</taxon>
        <taxon>Polychaeta incertae sedis</taxon>
        <taxon>Dinophilidae</taxon>
        <taxon>Dimorphilus</taxon>
    </lineage>
</organism>
<dbReference type="OrthoDB" id="10035564at2759"/>
<keyword evidence="8" id="KW-0406">Ion transport</keyword>
<dbReference type="PANTHER" id="PTHR10027">
    <property type="entry name" value="CALCIUM-ACTIVATED POTASSIUM CHANNEL ALPHA CHAIN"/>
    <property type="match status" value="1"/>
</dbReference>
<dbReference type="PANTHER" id="PTHR10027:SF33">
    <property type="entry name" value="CALCIUM-ACTIVATED POTASSIUM CHANNEL SUBUNIT ALPHA-1-RELATED"/>
    <property type="match status" value="1"/>
</dbReference>
<keyword evidence="6" id="KW-0630">Potassium</keyword>
<keyword evidence="10" id="KW-0407">Ion channel</keyword>
<proteinExistence type="predicted"/>
<dbReference type="Proteomes" id="UP000549394">
    <property type="component" value="Unassembled WGS sequence"/>
</dbReference>
<evidence type="ECO:0000256" key="8">
    <source>
        <dbReference type="ARBA" id="ARBA00023065"/>
    </source>
</evidence>